<evidence type="ECO:0000313" key="2">
    <source>
        <dbReference type="EMBL" id="TNV74601.1"/>
    </source>
</evidence>
<proteinExistence type="predicted"/>
<sequence length="183" mass="20982">MDEYTAGRGKNIPQDLKLSIEKLIKAVFDQHGSALMEKAPSNRLPKILEIVQKEKKLGEQQKAIIATAVNKSQIFAEEFSIKPEMNAEISDSPIVEPDRQHSENLKQMEEEEQRELTNMIPTGKQLRRSDIEPPSFMTQQEVPLEFASPREDEQLRQSIQKSEGAIRQSIQKSDQLRQSQQQK</sequence>
<feature type="region of interest" description="Disordered" evidence="1">
    <location>
        <begin position="87"/>
        <end position="183"/>
    </location>
</feature>
<feature type="compositionally biased region" description="Basic and acidic residues" evidence="1">
    <location>
        <begin position="96"/>
        <end position="108"/>
    </location>
</feature>
<evidence type="ECO:0000256" key="1">
    <source>
        <dbReference type="SAM" id="MobiDB-lite"/>
    </source>
</evidence>
<dbReference type="AlphaFoldDB" id="A0A8J8SY52"/>
<organism evidence="2 3">
    <name type="scientific">Halteria grandinella</name>
    <dbReference type="NCBI Taxonomy" id="5974"/>
    <lineage>
        <taxon>Eukaryota</taxon>
        <taxon>Sar</taxon>
        <taxon>Alveolata</taxon>
        <taxon>Ciliophora</taxon>
        <taxon>Intramacronucleata</taxon>
        <taxon>Spirotrichea</taxon>
        <taxon>Stichotrichia</taxon>
        <taxon>Sporadotrichida</taxon>
        <taxon>Halteriidae</taxon>
        <taxon>Halteria</taxon>
    </lineage>
</organism>
<evidence type="ECO:0000313" key="3">
    <source>
        <dbReference type="Proteomes" id="UP000785679"/>
    </source>
</evidence>
<accession>A0A8J8SY52</accession>
<comment type="caution">
    <text evidence="2">The sequence shown here is derived from an EMBL/GenBank/DDBJ whole genome shotgun (WGS) entry which is preliminary data.</text>
</comment>
<dbReference type="EMBL" id="RRYP01016806">
    <property type="protein sequence ID" value="TNV74601.1"/>
    <property type="molecule type" value="Genomic_DNA"/>
</dbReference>
<name>A0A8J8SY52_HALGN</name>
<feature type="compositionally biased region" description="Low complexity" evidence="1">
    <location>
        <begin position="171"/>
        <end position="183"/>
    </location>
</feature>
<keyword evidence="3" id="KW-1185">Reference proteome</keyword>
<dbReference type="Proteomes" id="UP000785679">
    <property type="component" value="Unassembled WGS sequence"/>
</dbReference>
<gene>
    <name evidence="2" type="ORF">FGO68_gene2135</name>
</gene>
<reference evidence="2" key="1">
    <citation type="submission" date="2019-06" db="EMBL/GenBank/DDBJ databases">
        <authorList>
            <person name="Zheng W."/>
        </authorList>
    </citation>
    <scope>NUCLEOTIDE SEQUENCE</scope>
    <source>
        <strain evidence="2">QDHG01</strain>
    </source>
</reference>
<protein>
    <submittedName>
        <fullName evidence="2">Uncharacterized protein</fullName>
    </submittedName>
</protein>